<dbReference type="STRING" id="926562.Oweho_3553"/>
<dbReference type="GO" id="GO:0016301">
    <property type="term" value="F:kinase activity"/>
    <property type="evidence" value="ECO:0007669"/>
    <property type="project" value="UniProtKB-KW"/>
</dbReference>
<dbReference type="KEGG" id="oho:Oweho_3553"/>
<keyword evidence="2" id="KW-1185">Reference proteome</keyword>
<dbReference type="PATRIC" id="fig|926562.3.peg.3574"/>
<dbReference type="InterPro" id="IPR047765">
    <property type="entry name" value="GHMP_GYDIA-like"/>
</dbReference>
<dbReference type="EMBL" id="CP003156">
    <property type="protein sequence ID" value="AEV34501.1"/>
    <property type="molecule type" value="Genomic_DNA"/>
</dbReference>
<dbReference type="Proteomes" id="UP000005631">
    <property type="component" value="Chromosome"/>
</dbReference>
<protein>
    <submittedName>
        <fullName evidence="1">Mevalonate kinase</fullName>
    </submittedName>
</protein>
<keyword evidence="1" id="KW-0808">Transferase</keyword>
<evidence type="ECO:0000313" key="1">
    <source>
        <dbReference type="EMBL" id="AEV34501.1"/>
    </source>
</evidence>
<name>G8R794_OWEHD</name>
<gene>
    <name evidence="1" type="ordered locus">Oweho_3553</name>
</gene>
<sequence length="293" mass="32874">MKYYAHGKLLLSGEYLVLKGARALAIPTRYGQSLSFSSGSENIRWQSFDCENKLWFEAIFGKNLDIISTNDTESAQFLQGILLKAVELKKQSLPCGKVEMHLEFPRNWGLGSSSTLTHLIAQWIEIDPYKLFFSTQNGSGYDIACATSTTPLVYTLNDGVPQTKTVDLSPAFERAFFIHLNKKQNSRPAVTNFLKKDITDNLISSISDITYKMISVQLEESLKQLMDHHEEIMSNILQTPTIKETLFKDFNGSIKSLGAWGGDFVMAIGENAPEYFKAKGFETIIPCGKMILK</sequence>
<dbReference type="InterPro" id="IPR014721">
    <property type="entry name" value="Ribsml_uS5_D2-typ_fold_subgr"/>
</dbReference>
<dbReference type="OrthoDB" id="5288719at2"/>
<reference evidence="1 2" key="1">
    <citation type="journal article" date="2012" name="Stand. Genomic Sci.">
        <title>Genome sequence of the orange-pigmented seawater bacterium Owenweeksia hongkongensis type strain (UST20020801(T)).</title>
        <authorList>
            <person name="Riedel T."/>
            <person name="Held B."/>
            <person name="Nolan M."/>
            <person name="Lucas S."/>
            <person name="Lapidus A."/>
            <person name="Tice H."/>
            <person name="Del Rio T.G."/>
            <person name="Cheng J.F."/>
            <person name="Han C."/>
            <person name="Tapia R."/>
            <person name="Goodwin L.A."/>
            <person name="Pitluck S."/>
            <person name="Liolios K."/>
            <person name="Mavromatis K."/>
            <person name="Pagani I."/>
            <person name="Ivanova N."/>
            <person name="Mikhailova N."/>
            <person name="Pati A."/>
            <person name="Chen A."/>
            <person name="Palaniappan K."/>
            <person name="Rohde M."/>
            <person name="Tindall B.J."/>
            <person name="Detter J.C."/>
            <person name="Goker M."/>
            <person name="Woyke T."/>
            <person name="Bristow J."/>
            <person name="Eisen J.A."/>
            <person name="Markowitz V."/>
            <person name="Hugenholtz P."/>
            <person name="Klenk H.P."/>
            <person name="Kyrpides N.C."/>
        </authorList>
    </citation>
    <scope>NUCLEOTIDE SEQUENCE</scope>
    <source>
        <strain evidence="2">DSM 17368 / JCM 12287 / NRRL B-23963</strain>
    </source>
</reference>
<accession>G8R794</accession>
<keyword evidence="1" id="KW-0418">Kinase</keyword>
<dbReference type="NCBIfam" id="NF040656">
    <property type="entry name" value="GHMP_GYDIA"/>
    <property type="match status" value="1"/>
</dbReference>
<dbReference type="eggNOG" id="COG1577">
    <property type="taxonomic scope" value="Bacteria"/>
</dbReference>
<proteinExistence type="predicted"/>
<dbReference type="InterPro" id="IPR020568">
    <property type="entry name" value="Ribosomal_Su5_D2-typ_SF"/>
</dbReference>
<dbReference type="RefSeq" id="WP_014203848.1">
    <property type="nucleotide sequence ID" value="NC_016599.1"/>
</dbReference>
<dbReference type="Gene3D" id="3.30.230.10">
    <property type="match status" value="1"/>
</dbReference>
<dbReference type="SUPFAM" id="SSF54211">
    <property type="entry name" value="Ribosomal protein S5 domain 2-like"/>
    <property type="match status" value="1"/>
</dbReference>
<dbReference type="AlphaFoldDB" id="G8R794"/>
<dbReference type="HOGENOM" id="CLU_918117_0_0_10"/>
<evidence type="ECO:0000313" key="2">
    <source>
        <dbReference type="Proteomes" id="UP000005631"/>
    </source>
</evidence>
<organism evidence="1 2">
    <name type="scientific">Owenweeksia hongkongensis (strain DSM 17368 / CIP 108786 / JCM 12287 / NRRL B-23963 / UST20020801)</name>
    <dbReference type="NCBI Taxonomy" id="926562"/>
    <lineage>
        <taxon>Bacteria</taxon>
        <taxon>Pseudomonadati</taxon>
        <taxon>Bacteroidota</taxon>
        <taxon>Flavobacteriia</taxon>
        <taxon>Flavobacteriales</taxon>
        <taxon>Owenweeksiaceae</taxon>
        <taxon>Owenweeksia</taxon>
    </lineage>
</organism>